<accession>A0A4C1YIF3</accession>
<dbReference type="EMBL" id="BGZK01001207">
    <property type="protein sequence ID" value="GBP74419.1"/>
    <property type="molecule type" value="Genomic_DNA"/>
</dbReference>
<keyword evidence="2" id="KW-1185">Reference proteome</keyword>
<sequence>MCRYRASSPHPTKPLTRNGPASEVRALQYEIKRVWEGVRLNGGMIDTVFVSLRLDYTICLLLKHNLPLQAEDSDLRSPRWLSAGRRLLTTTVTTKLSTAELQQLHCQWWLTIDELCDRYTSTPIPIKHCTPASSERTLLLSGGSYRSSCGGALF</sequence>
<organism evidence="1 2">
    <name type="scientific">Eumeta variegata</name>
    <name type="common">Bagworm moth</name>
    <name type="synonym">Eumeta japonica</name>
    <dbReference type="NCBI Taxonomy" id="151549"/>
    <lineage>
        <taxon>Eukaryota</taxon>
        <taxon>Metazoa</taxon>
        <taxon>Ecdysozoa</taxon>
        <taxon>Arthropoda</taxon>
        <taxon>Hexapoda</taxon>
        <taxon>Insecta</taxon>
        <taxon>Pterygota</taxon>
        <taxon>Neoptera</taxon>
        <taxon>Endopterygota</taxon>
        <taxon>Lepidoptera</taxon>
        <taxon>Glossata</taxon>
        <taxon>Ditrysia</taxon>
        <taxon>Tineoidea</taxon>
        <taxon>Psychidae</taxon>
        <taxon>Oiketicinae</taxon>
        <taxon>Eumeta</taxon>
    </lineage>
</organism>
<reference evidence="1 2" key="1">
    <citation type="journal article" date="2019" name="Commun. Biol.">
        <title>The bagworm genome reveals a unique fibroin gene that provides high tensile strength.</title>
        <authorList>
            <person name="Kono N."/>
            <person name="Nakamura H."/>
            <person name="Ohtoshi R."/>
            <person name="Tomita M."/>
            <person name="Numata K."/>
            <person name="Arakawa K."/>
        </authorList>
    </citation>
    <scope>NUCLEOTIDE SEQUENCE [LARGE SCALE GENOMIC DNA]</scope>
</reference>
<comment type="caution">
    <text evidence="1">The sequence shown here is derived from an EMBL/GenBank/DDBJ whole genome shotgun (WGS) entry which is preliminary data.</text>
</comment>
<protein>
    <submittedName>
        <fullName evidence="1">Uncharacterized protein</fullName>
    </submittedName>
</protein>
<dbReference type="AlphaFoldDB" id="A0A4C1YIF3"/>
<dbReference type="Proteomes" id="UP000299102">
    <property type="component" value="Unassembled WGS sequence"/>
</dbReference>
<proteinExistence type="predicted"/>
<evidence type="ECO:0000313" key="2">
    <source>
        <dbReference type="Proteomes" id="UP000299102"/>
    </source>
</evidence>
<gene>
    <name evidence="1" type="ORF">EVAR_60569_1</name>
</gene>
<evidence type="ECO:0000313" key="1">
    <source>
        <dbReference type="EMBL" id="GBP74419.1"/>
    </source>
</evidence>
<name>A0A4C1YIF3_EUMVA</name>